<dbReference type="PANTHER" id="PTHR43751:SF1">
    <property type="entry name" value="SULFATASE ATSG-RELATED"/>
    <property type="match status" value="1"/>
</dbReference>
<dbReference type="InterPro" id="IPR024607">
    <property type="entry name" value="Sulfatase_CS"/>
</dbReference>
<evidence type="ECO:0000256" key="2">
    <source>
        <dbReference type="ARBA" id="ARBA00022801"/>
    </source>
</evidence>
<dbReference type="InterPro" id="IPR052701">
    <property type="entry name" value="GAG_Ulvan_Degrading_Sulfatases"/>
</dbReference>
<accession>A0ABP8CDH7</accession>
<evidence type="ECO:0000313" key="5">
    <source>
        <dbReference type="Proteomes" id="UP001501496"/>
    </source>
</evidence>
<evidence type="ECO:0000259" key="3">
    <source>
        <dbReference type="Pfam" id="PF00884"/>
    </source>
</evidence>
<proteinExistence type="inferred from homology"/>
<keyword evidence="5" id="KW-1185">Reference proteome</keyword>
<dbReference type="EMBL" id="BAABCA010000005">
    <property type="protein sequence ID" value="GAA4237932.1"/>
    <property type="molecule type" value="Genomic_DNA"/>
</dbReference>
<dbReference type="InterPro" id="IPR017850">
    <property type="entry name" value="Alkaline_phosphatase_core_sf"/>
</dbReference>
<keyword evidence="2" id="KW-0378">Hydrolase</keyword>
<protein>
    <submittedName>
        <fullName evidence="4">Sulfatase</fullName>
    </submittedName>
</protein>
<dbReference type="Gene3D" id="3.40.720.10">
    <property type="entry name" value="Alkaline Phosphatase, subunit A"/>
    <property type="match status" value="1"/>
</dbReference>
<organism evidence="4 5">
    <name type="scientific">Postechiella marina</name>
    <dbReference type="NCBI Taxonomy" id="943941"/>
    <lineage>
        <taxon>Bacteria</taxon>
        <taxon>Pseudomonadati</taxon>
        <taxon>Bacteroidota</taxon>
        <taxon>Flavobacteriia</taxon>
        <taxon>Flavobacteriales</taxon>
        <taxon>Flavobacteriaceae</taxon>
        <taxon>Postechiella</taxon>
    </lineage>
</organism>
<comment type="caution">
    <text evidence="4">The sequence shown here is derived from an EMBL/GenBank/DDBJ whole genome shotgun (WGS) entry which is preliminary data.</text>
</comment>
<dbReference type="PROSITE" id="PS00523">
    <property type="entry name" value="SULFATASE_1"/>
    <property type="match status" value="1"/>
</dbReference>
<dbReference type="SUPFAM" id="SSF53649">
    <property type="entry name" value="Alkaline phosphatase-like"/>
    <property type="match status" value="1"/>
</dbReference>
<evidence type="ECO:0000256" key="1">
    <source>
        <dbReference type="ARBA" id="ARBA00008779"/>
    </source>
</evidence>
<feature type="domain" description="Sulfatase N-terminal" evidence="3">
    <location>
        <begin position="18"/>
        <end position="303"/>
    </location>
</feature>
<dbReference type="PANTHER" id="PTHR43751">
    <property type="entry name" value="SULFATASE"/>
    <property type="match status" value="1"/>
</dbReference>
<reference evidence="5" key="1">
    <citation type="journal article" date="2019" name="Int. J. Syst. Evol. Microbiol.">
        <title>The Global Catalogue of Microorganisms (GCM) 10K type strain sequencing project: providing services to taxonomists for standard genome sequencing and annotation.</title>
        <authorList>
            <consortium name="The Broad Institute Genomics Platform"/>
            <consortium name="The Broad Institute Genome Sequencing Center for Infectious Disease"/>
            <person name="Wu L."/>
            <person name="Ma J."/>
        </authorList>
    </citation>
    <scope>NUCLEOTIDE SEQUENCE [LARGE SCALE GENOMIC DNA]</scope>
    <source>
        <strain evidence="5">JCM 17630</strain>
    </source>
</reference>
<evidence type="ECO:0000313" key="4">
    <source>
        <dbReference type="EMBL" id="GAA4237932.1"/>
    </source>
</evidence>
<dbReference type="CDD" id="cd16027">
    <property type="entry name" value="SGSH"/>
    <property type="match status" value="1"/>
</dbReference>
<sequence length="497" mass="56417">MHSCQTKKTVKKEVEKRPNILFCIVDDQSFIHTSINGTAEVNTPNFDRIAKSGVLFNNAYCNASSCAPSRASILTGRNIWEIEEGGLLFGGLPKQFSTFSSLLKKSGYETGYTGKGYMPASHKEPYQKQPLAEELNAVKLNAPKYINRKDYSGNFNVFMEKRVKDKPFFFWYGSHEAHRAYNSGDGIKAGKDISKIKVPGFLPDNDLIRSDIADYYNEIEWSDAHLGRMLQALEHAGELENTIVIVTADNGMPFPRAKGTCYDYGTHMPLAVCWGNKLKGGNNVNDFISFIDFAPTILEAAGITIPKGITGKSFLNVLLSNKSGLVDKSRDKVFTALERHAYCRQEGLTYPIRTIRKGDWLYIMNFEPDRWPAGDPDFYSPHQGFYGDIDKSPSRTYILDKEDKTAADYYFNITVGKRPDVELYNVKEDPYQLNNVAFKEINKSLCKELKNELFTYLSKTNDPRMMGKAPWDNYPYYFDGFSQKHLLPIGKRDNKNK</sequence>
<dbReference type="Pfam" id="PF00884">
    <property type="entry name" value="Sulfatase"/>
    <property type="match status" value="1"/>
</dbReference>
<name>A0ABP8CDH7_9FLAO</name>
<comment type="similarity">
    <text evidence="1">Belongs to the sulfatase family.</text>
</comment>
<gene>
    <name evidence="4" type="ORF">GCM10022291_26440</name>
</gene>
<dbReference type="InterPro" id="IPR000917">
    <property type="entry name" value="Sulfatase_N"/>
</dbReference>
<dbReference type="Proteomes" id="UP001501496">
    <property type="component" value="Unassembled WGS sequence"/>
</dbReference>